<keyword evidence="6 10" id="KW-1278">Translocase</keyword>
<evidence type="ECO:0000256" key="1">
    <source>
        <dbReference type="ARBA" id="ARBA00002536"/>
    </source>
</evidence>
<dbReference type="InterPro" id="IPR021050">
    <property type="entry name" value="Cyt_c_oxidase_su4_actinobac"/>
</dbReference>
<keyword evidence="8 10" id="KW-0472">Membrane</keyword>
<dbReference type="EMBL" id="BMIS01000002">
    <property type="protein sequence ID" value="GGE62937.1"/>
    <property type="molecule type" value="Genomic_DNA"/>
</dbReference>
<evidence type="ECO:0000313" key="13">
    <source>
        <dbReference type="Proteomes" id="UP000633136"/>
    </source>
</evidence>
<dbReference type="Proteomes" id="UP000633136">
    <property type="component" value="Unassembled WGS sequence"/>
</dbReference>
<evidence type="ECO:0000256" key="4">
    <source>
        <dbReference type="ARBA" id="ARBA00022475"/>
    </source>
</evidence>
<evidence type="ECO:0000256" key="7">
    <source>
        <dbReference type="ARBA" id="ARBA00022989"/>
    </source>
</evidence>
<dbReference type="RefSeq" id="WP_188682811.1">
    <property type="nucleotide sequence ID" value="NZ_BMIS01000002.1"/>
</dbReference>
<sequence>MKTNIGLFLMLGVFCLVVAGIYAFLTMNWSAAGSGEQTGLEWVGFICLLLTAGLGFMLWFYLRLTAKHSEVMDSDNPEGEIEDMKGNYGDFAPWSWWPLGLGLSAAFAFFGIAIDWWVFFIACIPSLFFVTGWVMEFNRKRYAH</sequence>
<evidence type="ECO:0000256" key="6">
    <source>
        <dbReference type="ARBA" id="ARBA00022967"/>
    </source>
</evidence>
<dbReference type="Pfam" id="PF12270">
    <property type="entry name" value="Cyt_c_ox_IV"/>
    <property type="match status" value="1"/>
</dbReference>
<comment type="caution">
    <text evidence="12">The sequence shown here is derived from an EMBL/GenBank/DDBJ whole genome shotgun (WGS) entry which is preliminary data.</text>
</comment>
<evidence type="ECO:0000256" key="8">
    <source>
        <dbReference type="ARBA" id="ARBA00023136"/>
    </source>
</evidence>
<reference evidence="12" key="1">
    <citation type="journal article" date="2014" name="Int. J. Syst. Evol. Microbiol.">
        <title>Complete genome sequence of Corynebacterium casei LMG S-19264T (=DSM 44701T), isolated from a smear-ripened cheese.</title>
        <authorList>
            <consortium name="US DOE Joint Genome Institute (JGI-PGF)"/>
            <person name="Walter F."/>
            <person name="Albersmeier A."/>
            <person name="Kalinowski J."/>
            <person name="Ruckert C."/>
        </authorList>
    </citation>
    <scope>NUCLEOTIDE SEQUENCE</scope>
    <source>
        <strain evidence="12">CGMCC 1.15388</strain>
    </source>
</reference>
<comment type="catalytic activity">
    <reaction evidence="9 10">
        <text>4 Fe(II)-[cytochrome c] + O2 + 8 H(+)(in) = 4 Fe(III)-[cytochrome c] + 2 H2O + 4 H(+)(out)</text>
        <dbReference type="Rhea" id="RHEA:11436"/>
        <dbReference type="Rhea" id="RHEA-COMP:10350"/>
        <dbReference type="Rhea" id="RHEA-COMP:14399"/>
        <dbReference type="ChEBI" id="CHEBI:15377"/>
        <dbReference type="ChEBI" id="CHEBI:15378"/>
        <dbReference type="ChEBI" id="CHEBI:15379"/>
        <dbReference type="ChEBI" id="CHEBI:29033"/>
        <dbReference type="ChEBI" id="CHEBI:29034"/>
        <dbReference type="EC" id="7.1.1.9"/>
    </reaction>
</comment>
<evidence type="ECO:0000256" key="3">
    <source>
        <dbReference type="ARBA" id="ARBA00006870"/>
    </source>
</evidence>
<dbReference type="GO" id="GO:0005886">
    <property type="term" value="C:plasma membrane"/>
    <property type="evidence" value="ECO:0007669"/>
    <property type="project" value="UniProtKB-SubCell"/>
</dbReference>
<feature type="transmembrane region" description="Helical" evidence="11">
    <location>
        <begin position="42"/>
        <end position="62"/>
    </location>
</feature>
<dbReference type="GO" id="GO:0022900">
    <property type="term" value="P:electron transport chain"/>
    <property type="evidence" value="ECO:0007669"/>
    <property type="project" value="InterPro"/>
</dbReference>
<accession>A0A917EMH5</accession>
<name>A0A917EMH5_9MICC</name>
<keyword evidence="4 10" id="KW-1003">Cell membrane</keyword>
<evidence type="ECO:0000256" key="11">
    <source>
        <dbReference type="SAM" id="Phobius"/>
    </source>
</evidence>
<comment type="subcellular location">
    <subcellularLocation>
        <location evidence="2">Cell membrane</location>
        <topology evidence="2">Multi-pass membrane protein</topology>
    </subcellularLocation>
</comment>
<comment type="function">
    <text evidence="1 10">Part of cytochrome c oxidase, its function is unknown.</text>
</comment>
<dbReference type="EC" id="7.1.1.9" evidence="10"/>
<dbReference type="AlphaFoldDB" id="A0A917EMH5"/>
<protein>
    <recommendedName>
        <fullName evidence="10">Cytochrome c oxidase polypeptide 4</fullName>
        <ecNumber evidence="10">7.1.1.9</ecNumber>
    </recommendedName>
    <alternativeName>
        <fullName evidence="10">Cytochrome aa3 subunit 4</fullName>
    </alternativeName>
    <alternativeName>
        <fullName evidence="10">Cytochrome c oxidase polypeptide IV</fullName>
    </alternativeName>
</protein>
<feature type="transmembrane region" description="Helical" evidence="11">
    <location>
        <begin position="7"/>
        <end position="30"/>
    </location>
</feature>
<feature type="transmembrane region" description="Helical" evidence="11">
    <location>
        <begin position="116"/>
        <end position="135"/>
    </location>
</feature>
<evidence type="ECO:0000256" key="9">
    <source>
        <dbReference type="ARBA" id="ARBA00047816"/>
    </source>
</evidence>
<dbReference type="PIRSF" id="PIRSF017385">
    <property type="entry name" value="CtaF"/>
    <property type="match status" value="1"/>
</dbReference>
<reference evidence="12" key="2">
    <citation type="submission" date="2020-09" db="EMBL/GenBank/DDBJ databases">
        <authorList>
            <person name="Sun Q."/>
            <person name="Zhou Y."/>
        </authorList>
    </citation>
    <scope>NUCLEOTIDE SEQUENCE</scope>
    <source>
        <strain evidence="12">CGMCC 1.15388</strain>
    </source>
</reference>
<keyword evidence="13" id="KW-1185">Reference proteome</keyword>
<dbReference type="GO" id="GO:0004129">
    <property type="term" value="F:cytochrome-c oxidase activity"/>
    <property type="evidence" value="ECO:0007669"/>
    <property type="project" value="UniProtKB-EC"/>
</dbReference>
<proteinExistence type="inferred from homology"/>
<keyword evidence="5 11" id="KW-0812">Transmembrane</keyword>
<evidence type="ECO:0000256" key="2">
    <source>
        <dbReference type="ARBA" id="ARBA00004651"/>
    </source>
</evidence>
<feature type="transmembrane region" description="Helical" evidence="11">
    <location>
        <begin position="91"/>
        <end position="110"/>
    </location>
</feature>
<evidence type="ECO:0000256" key="10">
    <source>
        <dbReference type="PIRNR" id="PIRNR017385"/>
    </source>
</evidence>
<organism evidence="12 13">
    <name type="scientific">Nesterenkonia cremea</name>
    <dbReference type="NCBI Taxonomy" id="1882340"/>
    <lineage>
        <taxon>Bacteria</taxon>
        <taxon>Bacillati</taxon>
        <taxon>Actinomycetota</taxon>
        <taxon>Actinomycetes</taxon>
        <taxon>Micrococcales</taxon>
        <taxon>Micrococcaceae</taxon>
        <taxon>Nesterenkonia</taxon>
    </lineage>
</organism>
<evidence type="ECO:0000313" key="12">
    <source>
        <dbReference type="EMBL" id="GGE62937.1"/>
    </source>
</evidence>
<evidence type="ECO:0000256" key="5">
    <source>
        <dbReference type="ARBA" id="ARBA00022692"/>
    </source>
</evidence>
<gene>
    <name evidence="12" type="primary">ctaF</name>
    <name evidence="12" type="ORF">GCM10011401_07550</name>
</gene>
<comment type="subunit">
    <text evidence="10">Associates with subunits I, II and III to form cytochrome c oxidase.</text>
</comment>
<comment type="similarity">
    <text evidence="3 10">Belongs to the cytochrome c oxidase bacterial subunit CtaF family.</text>
</comment>
<keyword evidence="7 11" id="KW-1133">Transmembrane helix</keyword>